<dbReference type="Pfam" id="PF00501">
    <property type="entry name" value="AMP-binding"/>
    <property type="match status" value="1"/>
</dbReference>
<dbReference type="InterPro" id="IPR042099">
    <property type="entry name" value="ANL_N_sf"/>
</dbReference>
<proteinExistence type="predicted"/>
<name>U4QZI3_9FIRM</name>
<comment type="catalytic activity">
    <reaction evidence="1">
        <text>a long-chain fatty acid + ATP + CoA = a long-chain fatty acyl-CoA + AMP + diphosphate</text>
        <dbReference type="Rhea" id="RHEA:15421"/>
        <dbReference type="ChEBI" id="CHEBI:30616"/>
        <dbReference type="ChEBI" id="CHEBI:33019"/>
        <dbReference type="ChEBI" id="CHEBI:57287"/>
        <dbReference type="ChEBI" id="CHEBI:57560"/>
        <dbReference type="ChEBI" id="CHEBI:83139"/>
        <dbReference type="ChEBI" id="CHEBI:456215"/>
        <dbReference type="EC" id="6.2.1.3"/>
    </reaction>
    <physiologicalReaction direction="left-to-right" evidence="1">
        <dbReference type="Rhea" id="RHEA:15422"/>
    </physiologicalReaction>
</comment>
<dbReference type="SUPFAM" id="SSF56801">
    <property type="entry name" value="Acetyl-CoA synthetase-like"/>
    <property type="match status" value="1"/>
</dbReference>
<dbReference type="GO" id="GO:0016020">
    <property type="term" value="C:membrane"/>
    <property type="evidence" value="ECO:0007669"/>
    <property type="project" value="TreeGrafter"/>
</dbReference>
<gene>
    <name evidence="3" type="ORF">L323_13395</name>
</gene>
<dbReference type="InterPro" id="IPR000873">
    <property type="entry name" value="AMP-dep_synth/lig_dom"/>
</dbReference>
<dbReference type="Proteomes" id="UP000016860">
    <property type="component" value="Unassembled WGS sequence"/>
</dbReference>
<evidence type="ECO:0000256" key="1">
    <source>
        <dbReference type="ARBA" id="ARBA00024484"/>
    </source>
</evidence>
<protein>
    <submittedName>
        <fullName evidence="3">AMP-dependent synthetase</fullName>
    </submittedName>
</protein>
<dbReference type="PATRIC" id="fig|1330534.3.peg.2658"/>
<dbReference type="PANTHER" id="PTHR43272:SF52">
    <property type="entry name" value="AMP-DEPENDENT SYNTHETASE_LIGASE DOMAIN-CONTAINING PROTEIN"/>
    <property type="match status" value="1"/>
</dbReference>
<evidence type="ECO:0000313" key="4">
    <source>
        <dbReference type="Proteomes" id="UP000016860"/>
    </source>
</evidence>
<dbReference type="Gene3D" id="3.40.50.12780">
    <property type="entry name" value="N-terminal domain of ligase-like"/>
    <property type="match status" value="1"/>
</dbReference>
<comment type="caution">
    <text evidence="3">The sequence shown here is derived from an EMBL/GenBank/DDBJ whole genome shotgun (WGS) entry which is preliminary data.</text>
</comment>
<dbReference type="OrthoDB" id="9778383at2"/>
<reference evidence="3 4" key="1">
    <citation type="journal article" date="2013" name="Genome Announc.">
        <title>Draft Genome Sequence of the Cellulolytic Bacterium Clostridium papyrosolvens C7 (ATCC 700395).</title>
        <authorList>
            <person name="Zepeda V."/>
            <person name="Dassa B."/>
            <person name="Borovok I."/>
            <person name="Lamed R."/>
            <person name="Bayer E.A."/>
            <person name="Cate J.H."/>
        </authorList>
    </citation>
    <scope>NUCLEOTIDE SEQUENCE [LARGE SCALE GENOMIC DNA]</scope>
    <source>
        <strain evidence="3 4">C7</strain>
    </source>
</reference>
<dbReference type="GO" id="GO:0004467">
    <property type="term" value="F:long-chain fatty acid-CoA ligase activity"/>
    <property type="evidence" value="ECO:0007669"/>
    <property type="project" value="UniProtKB-EC"/>
</dbReference>
<dbReference type="PANTHER" id="PTHR43272">
    <property type="entry name" value="LONG-CHAIN-FATTY-ACID--COA LIGASE"/>
    <property type="match status" value="1"/>
</dbReference>
<dbReference type="AlphaFoldDB" id="U4QZI3"/>
<dbReference type="EMBL" id="ATAY01000063">
    <property type="protein sequence ID" value="EPR10392.1"/>
    <property type="molecule type" value="Genomic_DNA"/>
</dbReference>
<evidence type="ECO:0000313" key="3">
    <source>
        <dbReference type="EMBL" id="EPR10392.1"/>
    </source>
</evidence>
<sequence>MEEFYKVRKINDLKDLLTQSCTLYSDKPAFLIKNKGDVYSQISYKQFGNDVEYFGTALLKLGLCGSSIAVLGENRYEWCVSYLSTVNGVGTIVPLDKELPANEITNLLERSEATAIIFSGKYREQIKMLKSTITTVKIYIDMDAQTNEDGILSFHDLIKSGKQLVEAGDKSFASVKIDSDAARILIFTSGTTDIAKGVMLSHQNICADIMGVCSTVQVNSDDKTLSILPLHHTYECSLGFLAFIYNGAAISFNDGLRNITKNFKNIKPTVMITVPLLIENIYKKIQDKLRKSRTVKIKFNFALFLTTILSIFKIDLSRKLFKEIHDSFGGEMRLIIVGAAPIKPEVSRFFRRIGIKVLQGYGLTECSPLVAGNRDKSFRDKSCGKAIPGVEIKILKPDNNGIGEILVKGKNVMLGYFRNEKATQKCLDNGWFYTGDLGYMDRKGFLYITGRLKNVIVTKNGKKIFPEEVENYINSDPFVRESYVWGKYDENSGDTVVCAQILPNVEAISDKLNAMNMSKDELTKIFKNIVKTVNGKMPLYKHIKEFSLRENEFLRTTTHKIKRYVEEQKEGLAQVE</sequence>
<accession>U4QZI3</accession>
<dbReference type="InterPro" id="IPR045851">
    <property type="entry name" value="AMP-bd_C_sf"/>
</dbReference>
<dbReference type="RefSeq" id="WP_020816151.1">
    <property type="nucleotide sequence ID" value="NZ_ATAY01000063.1"/>
</dbReference>
<dbReference type="Gene3D" id="3.30.300.30">
    <property type="match status" value="1"/>
</dbReference>
<evidence type="ECO:0000259" key="2">
    <source>
        <dbReference type="Pfam" id="PF00501"/>
    </source>
</evidence>
<dbReference type="Pfam" id="PF23562">
    <property type="entry name" value="AMP-binding_C_3"/>
    <property type="match status" value="1"/>
</dbReference>
<dbReference type="STRING" id="1330534.L323_13395"/>
<organism evidence="3 4">
    <name type="scientific">Ruminiclostridium papyrosolvens C7</name>
    <dbReference type="NCBI Taxonomy" id="1330534"/>
    <lineage>
        <taxon>Bacteria</taxon>
        <taxon>Bacillati</taxon>
        <taxon>Bacillota</taxon>
        <taxon>Clostridia</taxon>
        <taxon>Eubacteriales</taxon>
        <taxon>Oscillospiraceae</taxon>
        <taxon>Ruminiclostridium</taxon>
    </lineage>
</organism>
<feature type="domain" description="AMP-dependent synthetase/ligase" evidence="2">
    <location>
        <begin position="19"/>
        <end position="417"/>
    </location>
</feature>